<dbReference type="GO" id="GO:0043138">
    <property type="term" value="F:3'-5' DNA helicase activity"/>
    <property type="evidence" value="ECO:0007669"/>
    <property type="project" value="UniProtKB-EC"/>
</dbReference>
<dbReference type="GO" id="GO:0030894">
    <property type="term" value="C:replisome"/>
    <property type="evidence" value="ECO:0007669"/>
    <property type="project" value="TreeGrafter"/>
</dbReference>
<dbReference type="SMART" id="SM00490">
    <property type="entry name" value="HELICc"/>
    <property type="match status" value="1"/>
</dbReference>
<dbReference type="Pfam" id="PF00271">
    <property type="entry name" value="Helicase_C"/>
    <property type="match status" value="1"/>
</dbReference>
<evidence type="ECO:0000256" key="2">
    <source>
        <dbReference type="ARBA" id="ARBA00022741"/>
    </source>
</evidence>
<dbReference type="InterPro" id="IPR002464">
    <property type="entry name" value="DNA/RNA_helicase_DEAH_CS"/>
</dbReference>
<dbReference type="SUPFAM" id="SSF52540">
    <property type="entry name" value="P-loop containing nucleoside triphosphate hydrolases"/>
    <property type="match status" value="1"/>
</dbReference>
<evidence type="ECO:0000256" key="6">
    <source>
        <dbReference type="ARBA" id="ARBA00023125"/>
    </source>
</evidence>
<dbReference type="Gene3D" id="3.40.50.300">
    <property type="entry name" value="P-loop containing nucleotide triphosphate hydrolases"/>
    <property type="match status" value="2"/>
</dbReference>
<dbReference type="SMART" id="SM00487">
    <property type="entry name" value="DEXDc"/>
    <property type="match status" value="1"/>
</dbReference>
<name>A0AAU7ASH0_9ACTN</name>
<dbReference type="PANTHER" id="PTHR13710:SF105">
    <property type="entry name" value="ATP-DEPENDENT DNA HELICASE Q1"/>
    <property type="match status" value="1"/>
</dbReference>
<dbReference type="PROSITE" id="PS51194">
    <property type="entry name" value="HELICASE_CTER"/>
    <property type="match status" value="1"/>
</dbReference>
<keyword evidence="5" id="KW-0067">ATP-binding</keyword>
<keyword evidence="7" id="KW-0413">Isomerase</keyword>
<dbReference type="GO" id="GO:0006310">
    <property type="term" value="P:DNA recombination"/>
    <property type="evidence" value="ECO:0007669"/>
    <property type="project" value="InterPro"/>
</dbReference>
<dbReference type="NCBIfam" id="TIGR00614">
    <property type="entry name" value="recQ_fam"/>
    <property type="match status" value="1"/>
</dbReference>
<evidence type="ECO:0000259" key="11">
    <source>
        <dbReference type="PROSITE" id="PS51194"/>
    </source>
</evidence>
<dbReference type="EMBL" id="CP114014">
    <property type="protein sequence ID" value="XAY04635.1"/>
    <property type="molecule type" value="Genomic_DNA"/>
</dbReference>
<comment type="catalytic activity">
    <reaction evidence="8">
        <text>Couples ATP hydrolysis with the unwinding of duplex DNA by translocating in the 3'-5' direction.</text>
        <dbReference type="EC" id="5.6.2.4"/>
    </reaction>
</comment>
<accession>A0AAU7ASH0</accession>
<keyword evidence="2" id="KW-0547">Nucleotide-binding</keyword>
<sequence>MTTTQTTTDDAALAHLHALAGPDAVFRDGQLEAIRDLVDDRARVLCVQRTGWGKSAVYFVATALLRERGSGPTLIVSPLLALMRNQIAAAERLGIRARTINSTNVGEWRDVQDALARDEVDLLLISPERLNHARFRDEMLPLFASSIGLLVVDEAHCVSDWGHDFRPDYRRIRDMIARLPEGVAVLGTTATANDRVVADVTEQLAAGDDRALRSYRGPLGRSSLRLEVCELPSQAARLSWLAQVLPTLQGSGIVYTLTKRDADVVAGFLTAHGVSAAAYSGDQPSEERIVIEDRLLRDDLKAVVATSALGMGYDKADLGFVVHFQAPGSVISYYQQVGRAGRGVDHADVVLLRGHEDRRIQDFFIEQAFPRREHVERVLEQLSTGDGATVPQLQSAVNLGRGRLEAMLKILEVEGAVRKDGTRWSTTGAEWHYDAARYSAITALRRTEQAAMASFGADGRCLMRALQEELDDPSPTDCGRCAVCTEPRFAIESDPVLVAEAMRTLRSRPLTLDPKKMAPDRETGTMKKLPPDVVIGEGRALGRAGDDGWDPLVRAGLDAGVVDDELIGALAEVVREWGPPVAWVACVPSRRTGARGDVVADVAARLAAALGLPFAPVLARADASRPPQARMRNAAQQAENVRGAFAVTSDLPPGACLLVDDIRQSGWTLAMSGGQLRRRGAEQVFPLTLRTSF</sequence>
<keyword evidence="3" id="KW-0378">Hydrolase</keyword>
<dbReference type="GO" id="GO:0009378">
    <property type="term" value="F:four-way junction helicase activity"/>
    <property type="evidence" value="ECO:0007669"/>
    <property type="project" value="TreeGrafter"/>
</dbReference>
<dbReference type="RefSeq" id="WP_354701163.1">
    <property type="nucleotide sequence ID" value="NZ_CP114014.1"/>
</dbReference>
<dbReference type="GO" id="GO:0005737">
    <property type="term" value="C:cytoplasm"/>
    <property type="evidence" value="ECO:0007669"/>
    <property type="project" value="TreeGrafter"/>
</dbReference>
<evidence type="ECO:0000256" key="7">
    <source>
        <dbReference type="ARBA" id="ARBA00023235"/>
    </source>
</evidence>
<dbReference type="PROSITE" id="PS00690">
    <property type="entry name" value="DEAH_ATP_HELICASE"/>
    <property type="match status" value="1"/>
</dbReference>
<dbReference type="InterPro" id="IPR004589">
    <property type="entry name" value="DNA_helicase_ATP-dep_RecQ"/>
</dbReference>
<dbReference type="InterPro" id="IPR011545">
    <property type="entry name" value="DEAD/DEAH_box_helicase_dom"/>
</dbReference>
<dbReference type="GO" id="GO:0003677">
    <property type="term" value="F:DNA binding"/>
    <property type="evidence" value="ECO:0007669"/>
    <property type="project" value="UniProtKB-KW"/>
</dbReference>
<evidence type="ECO:0000256" key="4">
    <source>
        <dbReference type="ARBA" id="ARBA00022806"/>
    </source>
</evidence>
<dbReference type="GO" id="GO:0043590">
    <property type="term" value="C:bacterial nucleoid"/>
    <property type="evidence" value="ECO:0007669"/>
    <property type="project" value="TreeGrafter"/>
</dbReference>
<keyword evidence="6" id="KW-0238">DNA-binding</keyword>
<evidence type="ECO:0000256" key="3">
    <source>
        <dbReference type="ARBA" id="ARBA00022801"/>
    </source>
</evidence>
<dbReference type="SUPFAM" id="SSF53271">
    <property type="entry name" value="PRTase-like"/>
    <property type="match status" value="1"/>
</dbReference>
<evidence type="ECO:0000256" key="5">
    <source>
        <dbReference type="ARBA" id="ARBA00022840"/>
    </source>
</evidence>
<dbReference type="EC" id="5.6.2.4" evidence="9"/>
<proteinExistence type="inferred from homology"/>
<gene>
    <name evidence="12" type="ORF">DSM112329_01470</name>
</gene>
<evidence type="ECO:0000259" key="10">
    <source>
        <dbReference type="PROSITE" id="PS51192"/>
    </source>
</evidence>
<evidence type="ECO:0000256" key="9">
    <source>
        <dbReference type="ARBA" id="ARBA00034808"/>
    </source>
</evidence>
<protein>
    <recommendedName>
        <fullName evidence="9">DNA 3'-5' helicase</fullName>
        <ecNumber evidence="9">5.6.2.4</ecNumber>
    </recommendedName>
</protein>
<dbReference type="PANTHER" id="PTHR13710">
    <property type="entry name" value="DNA HELICASE RECQ FAMILY MEMBER"/>
    <property type="match status" value="1"/>
</dbReference>
<evidence type="ECO:0000313" key="12">
    <source>
        <dbReference type="EMBL" id="XAY04635.1"/>
    </source>
</evidence>
<dbReference type="GO" id="GO:0006281">
    <property type="term" value="P:DNA repair"/>
    <property type="evidence" value="ECO:0007669"/>
    <property type="project" value="TreeGrafter"/>
</dbReference>
<evidence type="ECO:0000256" key="1">
    <source>
        <dbReference type="ARBA" id="ARBA00005446"/>
    </source>
</evidence>
<feature type="domain" description="Helicase ATP-binding" evidence="10">
    <location>
        <begin position="35"/>
        <end position="210"/>
    </location>
</feature>
<reference evidence="12" key="1">
    <citation type="submission" date="2022-12" db="EMBL/GenBank/DDBJ databases">
        <title>Paraconexibacter alkalitolerans sp. nov. and Baekduia alba sp. nov., isolated from soil and emended description of the genera Paraconexibacter (Chun et al., 2020) and Baekduia (An et al., 2020).</title>
        <authorList>
            <person name="Vieira S."/>
            <person name="Huber K.J."/>
            <person name="Geppert A."/>
            <person name="Wolf J."/>
            <person name="Neumann-Schaal M."/>
            <person name="Muesken M."/>
            <person name="Overmann J."/>
        </authorList>
    </citation>
    <scope>NUCLEOTIDE SEQUENCE</scope>
    <source>
        <strain evidence="12">AEG42_29</strain>
    </source>
</reference>
<dbReference type="KEGG" id="parq:DSM112329_01470"/>
<dbReference type="Gene3D" id="3.40.50.2020">
    <property type="match status" value="1"/>
</dbReference>
<dbReference type="InterPro" id="IPR029057">
    <property type="entry name" value="PRTase-like"/>
</dbReference>
<dbReference type="GO" id="GO:0016787">
    <property type="term" value="F:hydrolase activity"/>
    <property type="evidence" value="ECO:0007669"/>
    <property type="project" value="UniProtKB-KW"/>
</dbReference>
<dbReference type="Pfam" id="PF00270">
    <property type="entry name" value="DEAD"/>
    <property type="match status" value="1"/>
</dbReference>
<keyword evidence="4" id="KW-0347">Helicase</keyword>
<evidence type="ECO:0000256" key="8">
    <source>
        <dbReference type="ARBA" id="ARBA00034617"/>
    </source>
</evidence>
<dbReference type="InterPro" id="IPR001650">
    <property type="entry name" value="Helicase_C-like"/>
</dbReference>
<comment type="similarity">
    <text evidence="1">Belongs to the helicase family. RecQ subfamily.</text>
</comment>
<dbReference type="PROSITE" id="PS51192">
    <property type="entry name" value="HELICASE_ATP_BIND_1"/>
    <property type="match status" value="1"/>
</dbReference>
<dbReference type="AlphaFoldDB" id="A0AAU7ASH0"/>
<dbReference type="InterPro" id="IPR014001">
    <property type="entry name" value="Helicase_ATP-bd"/>
</dbReference>
<organism evidence="12">
    <name type="scientific">Paraconexibacter sp. AEG42_29</name>
    <dbReference type="NCBI Taxonomy" id="2997339"/>
    <lineage>
        <taxon>Bacteria</taxon>
        <taxon>Bacillati</taxon>
        <taxon>Actinomycetota</taxon>
        <taxon>Thermoleophilia</taxon>
        <taxon>Solirubrobacterales</taxon>
        <taxon>Paraconexibacteraceae</taxon>
        <taxon>Paraconexibacter</taxon>
    </lineage>
</organism>
<dbReference type="InterPro" id="IPR027417">
    <property type="entry name" value="P-loop_NTPase"/>
</dbReference>
<feature type="domain" description="Helicase C-terminal" evidence="11">
    <location>
        <begin position="240"/>
        <end position="383"/>
    </location>
</feature>
<dbReference type="GO" id="GO:0005524">
    <property type="term" value="F:ATP binding"/>
    <property type="evidence" value="ECO:0007669"/>
    <property type="project" value="UniProtKB-KW"/>
</dbReference>